<comment type="caution">
    <text evidence="2">The sequence shown here is derived from an EMBL/GenBank/DDBJ whole genome shotgun (WGS) entry which is preliminary data.</text>
</comment>
<evidence type="ECO:0000313" key="2">
    <source>
        <dbReference type="EMBL" id="KAL0276525.1"/>
    </source>
</evidence>
<proteinExistence type="predicted"/>
<dbReference type="EMBL" id="JARGDH010000002">
    <property type="protein sequence ID" value="KAL0276525.1"/>
    <property type="molecule type" value="Genomic_DNA"/>
</dbReference>
<feature type="compositionally biased region" description="Basic and acidic residues" evidence="1">
    <location>
        <begin position="120"/>
        <end position="132"/>
    </location>
</feature>
<feature type="region of interest" description="Disordered" evidence="1">
    <location>
        <begin position="350"/>
        <end position="369"/>
    </location>
</feature>
<dbReference type="EMBL" id="JARGDH010000002">
    <property type="protein sequence ID" value="KAL0276526.1"/>
    <property type="molecule type" value="Genomic_DNA"/>
</dbReference>
<reference evidence="2" key="1">
    <citation type="journal article" date="2024" name="Gigascience">
        <title>Chromosome-level genome of the poultry shaft louse Menopon gallinae provides insight into the host-switching and adaptive evolution of parasitic lice.</title>
        <authorList>
            <person name="Xu Y."/>
            <person name="Ma L."/>
            <person name="Liu S."/>
            <person name="Liang Y."/>
            <person name="Liu Q."/>
            <person name="He Z."/>
            <person name="Tian L."/>
            <person name="Duan Y."/>
            <person name="Cai W."/>
            <person name="Li H."/>
            <person name="Song F."/>
        </authorList>
    </citation>
    <scope>NUCLEOTIDE SEQUENCE</scope>
    <source>
        <strain evidence="2">Cailab_2023a</strain>
    </source>
</reference>
<evidence type="ECO:0000256" key="1">
    <source>
        <dbReference type="SAM" id="MobiDB-lite"/>
    </source>
</evidence>
<gene>
    <name evidence="2" type="ORF">PYX00_004082</name>
</gene>
<accession>A0AAW2I375</accession>
<sequence>MKPLRKKICVSVFLDELFEEIDDVVWSSHDQLKDRTYRHDLRNALGSKEDSLFPVQEILYRRTPRPKKRRKEMNTRVNRDFPFARGYMRPPSSPIVKMTSRWTECGEKDFAENQNPEPEVTERKSPTGKKQESGCVCRSARATVTDAMRELGGVIGPTAEMLFIKGIGQAGKSRSPEGREDRKSLSSDTREDRKSLSSDTREDRKSLSSDTREDRKSLSSDTREDRKSLSSDTREDRKSLSSDTREERKSLFSGSSKARMMHAAPSMTVRNHPTNTNVAAPAAKCCSIVIQKPTKVIVSSSAPASLGRNGGKSCEPSETSTGITKHSVNVPKRSRSVIAPSETRSVIKAKSLSKHNRERSPCRPSISPRLQERLQERPLPVSVQLSGGTTILAEIGSGKNGCSLVNVSSGEENRLILESLAPRIIQAVKALVLGGEKEEIIGLVSTGDETNEDSDLQWEFKIGVPGKNGSSVDATDWYGKLPRAMQQRKEFSSFICYPTTSSFCSRSIRNLCGDLCVLRQMSSRVL</sequence>
<name>A0AAW2I375_9NEOP</name>
<feature type="region of interest" description="Disordered" evidence="1">
    <location>
        <begin position="301"/>
        <end position="324"/>
    </location>
</feature>
<dbReference type="AlphaFoldDB" id="A0AAW2I375"/>
<feature type="region of interest" description="Disordered" evidence="1">
    <location>
        <begin position="108"/>
        <end position="137"/>
    </location>
</feature>
<organism evidence="2">
    <name type="scientific">Menopon gallinae</name>
    <name type="common">poultry shaft louse</name>
    <dbReference type="NCBI Taxonomy" id="328185"/>
    <lineage>
        <taxon>Eukaryota</taxon>
        <taxon>Metazoa</taxon>
        <taxon>Ecdysozoa</taxon>
        <taxon>Arthropoda</taxon>
        <taxon>Hexapoda</taxon>
        <taxon>Insecta</taxon>
        <taxon>Pterygota</taxon>
        <taxon>Neoptera</taxon>
        <taxon>Paraneoptera</taxon>
        <taxon>Psocodea</taxon>
        <taxon>Troctomorpha</taxon>
        <taxon>Phthiraptera</taxon>
        <taxon>Amblycera</taxon>
        <taxon>Menoponidae</taxon>
        <taxon>Menopon</taxon>
    </lineage>
</organism>
<protein>
    <submittedName>
        <fullName evidence="2">Uncharacterized protein</fullName>
    </submittedName>
</protein>
<feature type="region of interest" description="Disordered" evidence="1">
    <location>
        <begin position="168"/>
        <end position="262"/>
    </location>
</feature>
<feature type="compositionally biased region" description="Basic and acidic residues" evidence="1">
    <location>
        <begin position="174"/>
        <end position="250"/>
    </location>
</feature>